<keyword evidence="2" id="KW-1185">Reference proteome</keyword>
<evidence type="ECO:0000313" key="2">
    <source>
        <dbReference type="Proteomes" id="UP000323597"/>
    </source>
</evidence>
<evidence type="ECO:0000313" key="1">
    <source>
        <dbReference type="EMBL" id="TYI83740.1"/>
    </source>
</evidence>
<dbReference type="AlphaFoldDB" id="A0A5D2V3A6"/>
<gene>
    <name evidence="1" type="ORF">E1A91_D05G314100v1</name>
</gene>
<dbReference type="Proteomes" id="UP000323597">
    <property type="component" value="Chromosome D05"/>
</dbReference>
<sequence>MAKAHLPTIIDRKVFAIVVKYLQKKKESRRQSREQKRNKNKYYSLAIKATAITEPYMTSFWV</sequence>
<reference evidence="1 2" key="1">
    <citation type="submission" date="2019-07" db="EMBL/GenBank/DDBJ databases">
        <title>WGS assembly of Gossypium mustelinum.</title>
        <authorList>
            <person name="Chen Z.J."/>
            <person name="Sreedasyam A."/>
            <person name="Ando A."/>
            <person name="Song Q."/>
            <person name="De L."/>
            <person name="Hulse-Kemp A."/>
            <person name="Ding M."/>
            <person name="Ye W."/>
            <person name="Kirkbride R."/>
            <person name="Jenkins J."/>
            <person name="Plott C."/>
            <person name="Lovell J."/>
            <person name="Lin Y.-M."/>
            <person name="Vaughn R."/>
            <person name="Liu B."/>
            <person name="Li W."/>
            <person name="Simpson S."/>
            <person name="Scheffler B."/>
            <person name="Saski C."/>
            <person name="Grover C."/>
            <person name="Hu G."/>
            <person name="Conover J."/>
            <person name="Carlson J."/>
            <person name="Shu S."/>
            <person name="Boston L."/>
            <person name="Williams M."/>
            <person name="Peterson D."/>
            <person name="Mcgee K."/>
            <person name="Jones D."/>
            <person name="Wendel J."/>
            <person name="Stelly D."/>
            <person name="Grimwood J."/>
            <person name="Schmutz J."/>
        </authorList>
    </citation>
    <scope>NUCLEOTIDE SEQUENCE [LARGE SCALE GENOMIC DNA]</scope>
    <source>
        <strain evidence="1">1408120.09</strain>
    </source>
</reference>
<name>A0A5D2V3A6_GOSMU</name>
<protein>
    <submittedName>
        <fullName evidence="1">Uncharacterized protein</fullName>
    </submittedName>
</protein>
<proteinExistence type="predicted"/>
<organism evidence="1 2">
    <name type="scientific">Gossypium mustelinum</name>
    <name type="common">Cotton</name>
    <name type="synonym">Gossypium caicoense</name>
    <dbReference type="NCBI Taxonomy" id="34275"/>
    <lineage>
        <taxon>Eukaryota</taxon>
        <taxon>Viridiplantae</taxon>
        <taxon>Streptophyta</taxon>
        <taxon>Embryophyta</taxon>
        <taxon>Tracheophyta</taxon>
        <taxon>Spermatophyta</taxon>
        <taxon>Magnoliopsida</taxon>
        <taxon>eudicotyledons</taxon>
        <taxon>Gunneridae</taxon>
        <taxon>Pentapetalae</taxon>
        <taxon>rosids</taxon>
        <taxon>malvids</taxon>
        <taxon>Malvales</taxon>
        <taxon>Malvaceae</taxon>
        <taxon>Malvoideae</taxon>
        <taxon>Gossypium</taxon>
    </lineage>
</organism>
<accession>A0A5D2V3A6</accession>
<dbReference type="EMBL" id="CM017653">
    <property type="protein sequence ID" value="TYI83740.1"/>
    <property type="molecule type" value="Genomic_DNA"/>
</dbReference>